<dbReference type="PANTHER" id="PTHR43792">
    <property type="entry name" value="GNAT FAMILY, PUTATIVE (AFU_ORTHOLOGUE AFUA_3G00765)-RELATED-RELATED"/>
    <property type="match status" value="1"/>
</dbReference>
<gene>
    <name evidence="5" type="ORF">J21TS3_35830</name>
</gene>
<evidence type="ECO:0000313" key="6">
    <source>
        <dbReference type="Proteomes" id="UP000680638"/>
    </source>
</evidence>
<keyword evidence="2" id="KW-0012">Acyltransferase</keyword>
<accession>A0ABQ4LZS6</accession>
<keyword evidence="6" id="KW-1185">Reference proteome</keyword>
<dbReference type="InterPro" id="IPR016181">
    <property type="entry name" value="Acyl_CoA_acyltransferase"/>
</dbReference>
<evidence type="ECO:0000256" key="2">
    <source>
        <dbReference type="ARBA" id="ARBA00023315"/>
    </source>
</evidence>
<sequence length="199" mass="22749">MKTLPTISLERLVLRPFILDDAPVVQQLAGDPYVAETTLYIPHPYEDGVAEKWIGTHADNFNGDRSLELAIVHKEKDELIGAICIGYNNKFNHGELSYWIGKEYKNKGYCTEAAKGIVDYAFKQLKLNRIFARHLGKNPASGKVMEKLGMKYEGTLRQHVLKNGEYDDLVYYGLLKDEWRNRRGFDRNGERAASSYTET</sequence>
<reference evidence="5 6" key="1">
    <citation type="submission" date="2021-03" db="EMBL/GenBank/DDBJ databases">
        <title>Antimicrobial resistance genes in bacteria isolated from Japanese honey, and their potential for conferring macrolide and lincosamide resistance in the American foulbrood pathogen Paenibacillus larvae.</title>
        <authorList>
            <person name="Okamoto M."/>
            <person name="Kumagai M."/>
            <person name="Kanamori H."/>
            <person name="Takamatsu D."/>
        </authorList>
    </citation>
    <scope>NUCLEOTIDE SEQUENCE [LARGE SCALE GENOMIC DNA]</scope>
    <source>
        <strain evidence="5 6">J21TS3</strain>
    </source>
</reference>
<organism evidence="5 6">
    <name type="scientific">Paenibacillus cookii</name>
    <dbReference type="NCBI Taxonomy" id="157839"/>
    <lineage>
        <taxon>Bacteria</taxon>
        <taxon>Bacillati</taxon>
        <taxon>Bacillota</taxon>
        <taxon>Bacilli</taxon>
        <taxon>Bacillales</taxon>
        <taxon>Paenibacillaceae</taxon>
        <taxon>Paenibacillus</taxon>
    </lineage>
</organism>
<comment type="similarity">
    <text evidence="3">Belongs to the acetyltransferase family. RimJ subfamily.</text>
</comment>
<dbReference type="EMBL" id="BORW01000021">
    <property type="protein sequence ID" value="GIO68762.1"/>
    <property type="molecule type" value="Genomic_DNA"/>
</dbReference>
<keyword evidence="1" id="KW-0808">Transferase</keyword>
<dbReference type="Gene3D" id="3.40.630.30">
    <property type="match status" value="1"/>
</dbReference>
<feature type="domain" description="N-acetyltransferase" evidence="4">
    <location>
        <begin position="12"/>
        <end position="177"/>
    </location>
</feature>
<evidence type="ECO:0000256" key="1">
    <source>
        <dbReference type="ARBA" id="ARBA00022679"/>
    </source>
</evidence>
<dbReference type="SUPFAM" id="SSF55729">
    <property type="entry name" value="Acyl-CoA N-acyltransferases (Nat)"/>
    <property type="match status" value="1"/>
</dbReference>
<evidence type="ECO:0000256" key="3">
    <source>
        <dbReference type="ARBA" id="ARBA00038502"/>
    </source>
</evidence>
<protein>
    <submittedName>
        <fullName evidence="5">N-acetyltransferase</fullName>
    </submittedName>
</protein>
<dbReference type="Proteomes" id="UP000680638">
    <property type="component" value="Unassembled WGS sequence"/>
</dbReference>
<evidence type="ECO:0000259" key="4">
    <source>
        <dbReference type="PROSITE" id="PS51186"/>
    </source>
</evidence>
<dbReference type="Pfam" id="PF13302">
    <property type="entry name" value="Acetyltransf_3"/>
    <property type="match status" value="1"/>
</dbReference>
<comment type="caution">
    <text evidence="5">The sequence shown here is derived from an EMBL/GenBank/DDBJ whole genome shotgun (WGS) entry which is preliminary data.</text>
</comment>
<dbReference type="PANTHER" id="PTHR43792:SF8">
    <property type="entry name" value="[RIBOSOMAL PROTEIN US5]-ALANINE N-ACETYLTRANSFERASE"/>
    <property type="match status" value="1"/>
</dbReference>
<proteinExistence type="inferred from homology"/>
<name>A0ABQ4LZS6_9BACL</name>
<dbReference type="InterPro" id="IPR051531">
    <property type="entry name" value="N-acetyltransferase"/>
</dbReference>
<dbReference type="PROSITE" id="PS51186">
    <property type="entry name" value="GNAT"/>
    <property type="match status" value="1"/>
</dbReference>
<evidence type="ECO:0000313" key="5">
    <source>
        <dbReference type="EMBL" id="GIO68762.1"/>
    </source>
</evidence>
<dbReference type="RefSeq" id="WP_052147198.1">
    <property type="nucleotide sequence ID" value="NZ_BORW01000021.1"/>
</dbReference>
<dbReference type="InterPro" id="IPR000182">
    <property type="entry name" value="GNAT_dom"/>
</dbReference>